<accession>A0ABD3MCU3</accession>
<dbReference type="EMBL" id="JALLBG020000144">
    <property type="protein sequence ID" value="KAL3761935.1"/>
    <property type="molecule type" value="Genomic_DNA"/>
</dbReference>
<gene>
    <name evidence="2" type="ORF">ACHAWU_010112</name>
</gene>
<proteinExistence type="predicted"/>
<organism evidence="2 3">
    <name type="scientific">Discostella pseudostelligera</name>
    <dbReference type="NCBI Taxonomy" id="259834"/>
    <lineage>
        <taxon>Eukaryota</taxon>
        <taxon>Sar</taxon>
        <taxon>Stramenopiles</taxon>
        <taxon>Ochrophyta</taxon>
        <taxon>Bacillariophyta</taxon>
        <taxon>Coscinodiscophyceae</taxon>
        <taxon>Thalassiosirophycidae</taxon>
        <taxon>Stephanodiscales</taxon>
        <taxon>Stephanodiscaceae</taxon>
        <taxon>Discostella</taxon>
    </lineage>
</organism>
<protein>
    <submittedName>
        <fullName evidence="2">Uncharacterized protein</fullName>
    </submittedName>
</protein>
<keyword evidence="3" id="KW-1185">Reference proteome</keyword>
<evidence type="ECO:0000313" key="3">
    <source>
        <dbReference type="Proteomes" id="UP001530293"/>
    </source>
</evidence>
<reference evidence="2 3" key="1">
    <citation type="submission" date="2024-10" db="EMBL/GenBank/DDBJ databases">
        <title>Updated reference genomes for cyclostephanoid diatoms.</title>
        <authorList>
            <person name="Roberts W.R."/>
            <person name="Alverson A.J."/>
        </authorList>
    </citation>
    <scope>NUCLEOTIDE SEQUENCE [LARGE SCALE GENOMIC DNA]</scope>
    <source>
        <strain evidence="2 3">AJA232-27</strain>
    </source>
</reference>
<dbReference type="Proteomes" id="UP001530293">
    <property type="component" value="Unassembled WGS sequence"/>
</dbReference>
<comment type="caution">
    <text evidence="2">The sequence shown here is derived from an EMBL/GenBank/DDBJ whole genome shotgun (WGS) entry which is preliminary data.</text>
</comment>
<feature type="chain" id="PRO_5044808950" evidence="1">
    <location>
        <begin position="21"/>
        <end position="158"/>
    </location>
</feature>
<keyword evidence="1" id="KW-0732">Signal</keyword>
<evidence type="ECO:0000256" key="1">
    <source>
        <dbReference type="SAM" id="SignalP"/>
    </source>
</evidence>
<dbReference type="AlphaFoldDB" id="A0ABD3MCU3"/>
<name>A0ABD3MCU3_9STRA</name>
<feature type="signal peptide" evidence="1">
    <location>
        <begin position="1"/>
        <end position="20"/>
    </location>
</feature>
<evidence type="ECO:0000313" key="2">
    <source>
        <dbReference type="EMBL" id="KAL3761935.1"/>
    </source>
</evidence>
<sequence>MMRVRLLPFLIITCSSPASAFCTPRRHTTSRARAGSVALNLVTEDDVISLVEKAENLWAQVEKLRTEANNLSLKAESLGQEAETSTADAMNSLKGSISAEKIEMANNAQNLSIDLGSLLEQVERATQMADEIEVLADEALAASEAAFEQHLIDFPEDG</sequence>